<protein>
    <submittedName>
        <fullName evidence="2">Uncharacterized protein</fullName>
    </submittedName>
</protein>
<dbReference type="Proteomes" id="UP001642260">
    <property type="component" value="Unassembled WGS sequence"/>
</dbReference>
<proteinExistence type="predicted"/>
<name>A0ABC8K7E1_ERUVS</name>
<accession>A0ABC8K7E1</accession>
<evidence type="ECO:0000313" key="3">
    <source>
        <dbReference type="Proteomes" id="UP001642260"/>
    </source>
</evidence>
<dbReference type="AlphaFoldDB" id="A0ABC8K7E1"/>
<evidence type="ECO:0000313" key="2">
    <source>
        <dbReference type="EMBL" id="CAH8354305.1"/>
    </source>
</evidence>
<feature type="region of interest" description="Disordered" evidence="1">
    <location>
        <begin position="1"/>
        <end position="60"/>
    </location>
</feature>
<gene>
    <name evidence="2" type="ORF">ERUC_LOCUS20060</name>
</gene>
<comment type="caution">
    <text evidence="2">The sequence shown here is derived from an EMBL/GenBank/DDBJ whole genome shotgun (WGS) entry which is preliminary data.</text>
</comment>
<feature type="compositionally biased region" description="Acidic residues" evidence="1">
    <location>
        <begin position="35"/>
        <end position="49"/>
    </location>
</feature>
<feature type="compositionally biased region" description="Basic and acidic residues" evidence="1">
    <location>
        <begin position="23"/>
        <end position="34"/>
    </location>
</feature>
<sequence length="127" mass="14415">MSLVDYSDNEETPPQRSLISEVHQSDDAESHTESDLVELNEEEAPEPEEANQRYDSFSTREMIPERSVDLENDDTWGYLEIIKKGHLEKTVTNLGGYIPEIAKEFYAALPGEITRASEEKVEVVVRG</sequence>
<reference evidence="2 3" key="1">
    <citation type="submission" date="2022-03" db="EMBL/GenBank/DDBJ databases">
        <authorList>
            <person name="Macdonald S."/>
            <person name="Ahmed S."/>
            <person name="Newling K."/>
        </authorList>
    </citation>
    <scope>NUCLEOTIDE SEQUENCE [LARGE SCALE GENOMIC DNA]</scope>
</reference>
<organism evidence="2 3">
    <name type="scientific">Eruca vesicaria subsp. sativa</name>
    <name type="common">Garden rocket</name>
    <name type="synonym">Eruca sativa</name>
    <dbReference type="NCBI Taxonomy" id="29727"/>
    <lineage>
        <taxon>Eukaryota</taxon>
        <taxon>Viridiplantae</taxon>
        <taxon>Streptophyta</taxon>
        <taxon>Embryophyta</taxon>
        <taxon>Tracheophyta</taxon>
        <taxon>Spermatophyta</taxon>
        <taxon>Magnoliopsida</taxon>
        <taxon>eudicotyledons</taxon>
        <taxon>Gunneridae</taxon>
        <taxon>Pentapetalae</taxon>
        <taxon>rosids</taxon>
        <taxon>malvids</taxon>
        <taxon>Brassicales</taxon>
        <taxon>Brassicaceae</taxon>
        <taxon>Brassiceae</taxon>
        <taxon>Eruca</taxon>
    </lineage>
</organism>
<evidence type="ECO:0000256" key="1">
    <source>
        <dbReference type="SAM" id="MobiDB-lite"/>
    </source>
</evidence>
<keyword evidence="3" id="KW-1185">Reference proteome</keyword>
<dbReference type="EMBL" id="CAKOAT010190822">
    <property type="protein sequence ID" value="CAH8354305.1"/>
    <property type="molecule type" value="Genomic_DNA"/>
</dbReference>